<evidence type="ECO:0000313" key="1">
    <source>
        <dbReference type="EMBL" id="CEF62657.1"/>
    </source>
</evidence>
<dbReference type="RefSeq" id="XP_024501859.1">
    <property type="nucleotide sequence ID" value="XM_024647820.1"/>
</dbReference>
<dbReference type="EMBL" id="LN609528">
    <property type="protein sequence ID" value="CEF62657.1"/>
    <property type="molecule type" value="Genomic_DNA"/>
</dbReference>
<dbReference type="AlphaFoldDB" id="A0A090L3H4"/>
<evidence type="ECO:0000313" key="3">
    <source>
        <dbReference type="WBParaSite" id="SRAE_1000092700.1"/>
    </source>
</evidence>
<name>A0A090L3H4_STRRB</name>
<gene>
    <name evidence="1 3 4" type="ORF">SRAE_1000092700</name>
</gene>
<evidence type="ECO:0000313" key="4">
    <source>
        <dbReference type="WormBase" id="SRAE_1000092700"/>
    </source>
</evidence>
<proteinExistence type="predicted"/>
<dbReference type="WormBase" id="SRAE_1000092700">
    <property type="protein sequence ID" value="SRP03600"/>
    <property type="gene ID" value="WBGene00257527"/>
</dbReference>
<keyword evidence="2" id="KW-1185">Reference proteome</keyword>
<dbReference type="CTD" id="36375022"/>
<protein>
    <submittedName>
        <fullName evidence="3">Chromo domain-containing protein</fullName>
    </submittedName>
</protein>
<dbReference type="WBParaSite" id="SRAE_1000092700.1">
    <property type="protein sequence ID" value="SRAE_1000092700.1"/>
    <property type="gene ID" value="WBGene00257527"/>
</dbReference>
<organism evidence="1">
    <name type="scientific">Strongyloides ratti</name>
    <name type="common">Parasitic roundworm</name>
    <dbReference type="NCBI Taxonomy" id="34506"/>
    <lineage>
        <taxon>Eukaryota</taxon>
        <taxon>Metazoa</taxon>
        <taxon>Ecdysozoa</taxon>
        <taxon>Nematoda</taxon>
        <taxon>Chromadorea</taxon>
        <taxon>Rhabditida</taxon>
        <taxon>Tylenchina</taxon>
        <taxon>Panagrolaimomorpha</taxon>
        <taxon>Strongyloidoidea</taxon>
        <taxon>Strongyloididae</taxon>
        <taxon>Strongyloides</taxon>
    </lineage>
</organism>
<evidence type="ECO:0000313" key="2">
    <source>
        <dbReference type="Proteomes" id="UP000035682"/>
    </source>
</evidence>
<dbReference type="Proteomes" id="UP000035682">
    <property type="component" value="Unplaced"/>
</dbReference>
<sequence length="249" mass="28115">MNKDKVTSEKKNNMVAEEIVGDICASGMKFYKVKWRKSSKSRVSLATKEEIPPSLIRSYNKNLTKKPSFSQTNVEYDNNNDGNDDDSGLPKIIALLQTSGNKEQIKFRMLFDDGSKKWLSPEDAKKYSFAEDKPIQSTEETKKDNLNVESSKIETLKLRRSVSVINSTKIKDKKETVVHGTKRRYLQKDERSDTTLKRLRGGKSVEMSSVPIPEVKRNIRAKSCAAPPIPPVGPTVVTRASLKRISHLN</sequence>
<accession>A0A090L3H4</accession>
<reference evidence="3" key="2">
    <citation type="submission" date="2020-12" db="UniProtKB">
        <authorList>
            <consortium name="WormBaseParasite"/>
        </authorList>
    </citation>
    <scope>IDENTIFICATION</scope>
</reference>
<dbReference type="GeneID" id="36375022"/>
<reference evidence="1 2" key="1">
    <citation type="submission" date="2014-09" db="EMBL/GenBank/DDBJ databases">
        <authorList>
            <person name="Martin A.A."/>
        </authorList>
    </citation>
    <scope>NUCLEOTIDE SEQUENCE</scope>
    <source>
        <strain evidence="2">ED321</strain>
        <strain evidence="1">ED321 Heterogonic</strain>
    </source>
</reference>